<evidence type="ECO:0000313" key="3">
    <source>
        <dbReference type="Proteomes" id="UP000465866"/>
    </source>
</evidence>
<reference evidence="2 3" key="1">
    <citation type="journal article" date="2019" name="Emerg. Microbes Infect.">
        <title>Comprehensive subspecies identification of 175 nontuberculous mycobacteria species based on 7547 genomic profiles.</title>
        <authorList>
            <person name="Matsumoto Y."/>
            <person name="Kinjo T."/>
            <person name="Motooka D."/>
            <person name="Nabeya D."/>
            <person name="Jung N."/>
            <person name="Uechi K."/>
            <person name="Horii T."/>
            <person name="Iida T."/>
            <person name="Fujita J."/>
            <person name="Nakamura S."/>
        </authorList>
    </citation>
    <scope>NUCLEOTIDE SEQUENCE [LARGE SCALE GENOMIC DNA]</scope>
    <source>
        <strain evidence="2 3">JCM 12404</strain>
    </source>
</reference>
<gene>
    <name evidence="2" type="ORF">MCOO_09670</name>
</gene>
<organism evidence="2 3">
    <name type="scientific">Mycobacterium cookii</name>
    <dbReference type="NCBI Taxonomy" id="1775"/>
    <lineage>
        <taxon>Bacteria</taxon>
        <taxon>Bacillati</taxon>
        <taxon>Actinomycetota</taxon>
        <taxon>Actinomycetes</taxon>
        <taxon>Mycobacteriales</taxon>
        <taxon>Mycobacteriaceae</taxon>
        <taxon>Mycobacterium</taxon>
    </lineage>
</organism>
<proteinExistence type="predicted"/>
<name>A0A7I7KUC8_9MYCO</name>
<dbReference type="AlphaFoldDB" id="A0A7I7KUC8"/>
<protein>
    <recommendedName>
        <fullName evidence="4">Forkhead-associated protein</fullName>
    </recommendedName>
</protein>
<keyword evidence="3" id="KW-1185">Reference proteome</keyword>
<evidence type="ECO:0000256" key="1">
    <source>
        <dbReference type="SAM" id="MobiDB-lite"/>
    </source>
</evidence>
<dbReference type="EMBL" id="AP022569">
    <property type="protein sequence ID" value="BBX44952.1"/>
    <property type="molecule type" value="Genomic_DNA"/>
</dbReference>
<evidence type="ECO:0008006" key="4">
    <source>
        <dbReference type="Google" id="ProtNLM"/>
    </source>
</evidence>
<evidence type="ECO:0000313" key="2">
    <source>
        <dbReference type="EMBL" id="BBX44952.1"/>
    </source>
</evidence>
<dbReference type="KEGG" id="mcoo:MCOO_09670"/>
<sequence length="165" mass="17274">MIIIDDYQSTKRSKNDGGPDDGEAPVIVSLVEAAMQMFSASIDALPDTSDPEFSGRANVILSGLRKLQAALTKAASRGRATPSVIVSLSGVRTRYDDLMAMAAEAPGATLGQQLYVVRRRAKLSALETANGAGLTADLLDAIEAEEVPTDEEAARIKELLAALGG</sequence>
<feature type="region of interest" description="Disordered" evidence="1">
    <location>
        <begin position="1"/>
        <end position="23"/>
    </location>
</feature>
<dbReference type="Proteomes" id="UP000465866">
    <property type="component" value="Chromosome"/>
</dbReference>
<accession>A0A7I7KUC8</accession>